<evidence type="ECO:0000313" key="1">
    <source>
        <dbReference type="EMBL" id="MBZ5486272.1"/>
    </source>
</evidence>
<protein>
    <submittedName>
        <fullName evidence="1">SDR family oxidoreductase</fullName>
    </submittedName>
</protein>
<keyword evidence="2" id="KW-1185">Reference proteome</keyword>
<sequence length="209" mass="22715">MTTLVIGANGQIGKQFCEQAHEQGLAIKAMVRRQEQAGWFKERGIDVVIGDLEGEMEHAFEGCDEVVFTAGSGPHTGPDKTLLIDLYGAIRTADIAKAKGLARYIMVSAIRAEQPLEAPEKMRPYMAAKFAADRHLESAGIPYVILKPGPLTNEAPTHGFVDSMEDSSSQSITRADVAYALVHVAKTPDLKNRSVTLLNGDRPIDTLLR</sequence>
<dbReference type="EMBL" id="JABYQT010000001">
    <property type="protein sequence ID" value="MBZ5486272.1"/>
    <property type="molecule type" value="Genomic_DNA"/>
</dbReference>
<reference evidence="1" key="1">
    <citation type="submission" date="2020-06" db="EMBL/GenBank/DDBJ databases">
        <title>Whole Genome Sequence of Halomonas aquamarina MB598.</title>
        <authorList>
            <person name="Pervaiz M."/>
            <person name="Fariq A."/>
            <person name="Yasmin A."/>
            <person name="Welch M."/>
        </authorList>
    </citation>
    <scope>NUCLEOTIDE SEQUENCE</scope>
    <source>
        <strain evidence="1">MB598</strain>
    </source>
</reference>
<accession>A0ACC5VQC8</accession>
<comment type="caution">
    <text evidence="1">The sequence shown here is derived from an EMBL/GenBank/DDBJ whole genome shotgun (WGS) entry which is preliminary data.</text>
</comment>
<evidence type="ECO:0000313" key="2">
    <source>
        <dbReference type="Proteomes" id="UP001319846"/>
    </source>
</evidence>
<proteinExistence type="predicted"/>
<dbReference type="Proteomes" id="UP001319846">
    <property type="component" value="Unassembled WGS sequence"/>
</dbReference>
<name>A0ACC5VQC8_9GAMM</name>
<gene>
    <name evidence="1" type="ORF">HW452_01860</name>
</gene>
<organism evidence="1 2">
    <name type="scientific">Vreelandella aquamarina</name>
    <dbReference type="NCBI Taxonomy" id="77097"/>
    <lineage>
        <taxon>Bacteria</taxon>
        <taxon>Pseudomonadati</taxon>
        <taxon>Pseudomonadota</taxon>
        <taxon>Gammaproteobacteria</taxon>
        <taxon>Oceanospirillales</taxon>
        <taxon>Halomonadaceae</taxon>
        <taxon>Vreelandella</taxon>
    </lineage>
</organism>